<keyword evidence="2" id="KW-1185">Reference proteome</keyword>
<dbReference type="Proteomes" id="UP000605784">
    <property type="component" value="Unassembled WGS sequence"/>
</dbReference>
<protein>
    <submittedName>
        <fullName evidence="1">Uncharacterized protein</fullName>
    </submittedName>
</protein>
<gene>
    <name evidence="1" type="ORF">GCM10009030_06470</name>
</gene>
<comment type="caution">
    <text evidence="1">The sequence shown here is derived from an EMBL/GenBank/DDBJ whole genome shotgun (WGS) entry which is preliminary data.</text>
</comment>
<organism evidence="1 2">
    <name type="scientific">Haloarcula pellucida</name>
    <dbReference type="NCBI Taxonomy" id="1427151"/>
    <lineage>
        <taxon>Archaea</taxon>
        <taxon>Methanobacteriati</taxon>
        <taxon>Methanobacteriota</taxon>
        <taxon>Stenosarchaea group</taxon>
        <taxon>Halobacteria</taxon>
        <taxon>Halobacteriales</taxon>
        <taxon>Haloarculaceae</taxon>
        <taxon>Haloarcula</taxon>
    </lineage>
</organism>
<evidence type="ECO:0000313" key="2">
    <source>
        <dbReference type="Proteomes" id="UP000605784"/>
    </source>
</evidence>
<accession>A0A830GGH8</accession>
<name>A0A830GGH8_9EURY</name>
<reference evidence="1" key="2">
    <citation type="submission" date="2020-09" db="EMBL/GenBank/DDBJ databases">
        <authorList>
            <person name="Sun Q."/>
            <person name="Ohkuma M."/>
        </authorList>
    </citation>
    <scope>NUCLEOTIDE SEQUENCE</scope>
    <source>
        <strain evidence="1">JCM 17820</strain>
    </source>
</reference>
<evidence type="ECO:0000313" key="1">
    <source>
        <dbReference type="EMBL" id="GGN87614.1"/>
    </source>
</evidence>
<sequence length="144" mass="16020">MVFAAAFAGVGAAQSLPHDSFSDADRDAAKWAKTETASDATFIVQGAEEEFPFFAKRTSLVVPWGAEWDGPGAYQHHLEMLESVYSCSNTTCFSKLTAENDLDPDYLYLQRHLVTESSFSESEKYTAEYQNEQILIVSVKSRES</sequence>
<proteinExistence type="predicted"/>
<reference evidence="1" key="1">
    <citation type="journal article" date="2014" name="Int. J. Syst. Evol. Microbiol.">
        <title>Complete genome sequence of Corynebacterium casei LMG S-19264T (=DSM 44701T), isolated from a smear-ripened cheese.</title>
        <authorList>
            <consortium name="US DOE Joint Genome Institute (JGI-PGF)"/>
            <person name="Walter F."/>
            <person name="Albersmeier A."/>
            <person name="Kalinowski J."/>
            <person name="Ruckert C."/>
        </authorList>
    </citation>
    <scope>NUCLEOTIDE SEQUENCE</scope>
    <source>
        <strain evidence="1">JCM 17820</strain>
    </source>
</reference>
<dbReference type="EMBL" id="BMOU01000001">
    <property type="protein sequence ID" value="GGN87614.1"/>
    <property type="molecule type" value="Genomic_DNA"/>
</dbReference>
<dbReference type="AlphaFoldDB" id="A0A830GGH8"/>